<feature type="region of interest" description="Disordered" evidence="8">
    <location>
        <begin position="988"/>
        <end position="1039"/>
    </location>
</feature>
<feature type="compositionally biased region" description="Polar residues" evidence="8">
    <location>
        <begin position="14"/>
        <end position="23"/>
    </location>
</feature>
<feature type="compositionally biased region" description="Polar residues" evidence="8">
    <location>
        <begin position="40"/>
        <end position="62"/>
    </location>
</feature>
<feature type="region of interest" description="Disordered" evidence="8">
    <location>
        <begin position="1"/>
        <end position="71"/>
    </location>
</feature>
<feature type="compositionally biased region" description="Polar residues" evidence="8">
    <location>
        <begin position="808"/>
        <end position="817"/>
    </location>
</feature>
<feature type="region of interest" description="Disordered" evidence="8">
    <location>
        <begin position="453"/>
        <end position="480"/>
    </location>
</feature>
<dbReference type="GO" id="GO:0045944">
    <property type="term" value="P:positive regulation of transcription by RNA polymerase II"/>
    <property type="evidence" value="ECO:0007669"/>
    <property type="project" value="TreeGrafter"/>
</dbReference>
<accession>A0A1D1UX20</accession>
<dbReference type="GO" id="GO:0003713">
    <property type="term" value="F:transcription coactivator activity"/>
    <property type="evidence" value="ECO:0007669"/>
    <property type="project" value="TreeGrafter"/>
</dbReference>
<dbReference type="Proteomes" id="UP000186922">
    <property type="component" value="Unassembled WGS sequence"/>
</dbReference>
<dbReference type="Pfam" id="PF02037">
    <property type="entry name" value="SAP"/>
    <property type="match status" value="1"/>
</dbReference>
<dbReference type="AlphaFoldDB" id="A0A1D1UX20"/>
<evidence type="ECO:0000256" key="1">
    <source>
        <dbReference type="ARBA" id="ARBA00004123"/>
    </source>
</evidence>
<feature type="region of interest" description="Disordered" evidence="8">
    <location>
        <begin position="272"/>
        <end position="417"/>
    </location>
</feature>
<dbReference type="InterPro" id="IPR004018">
    <property type="entry name" value="RPEL_repeat"/>
</dbReference>
<dbReference type="EMBL" id="BDGG01000002">
    <property type="protein sequence ID" value="GAU94186.1"/>
    <property type="molecule type" value="Genomic_DNA"/>
</dbReference>
<keyword evidence="6" id="KW-0539">Nucleus</keyword>
<dbReference type="InterPro" id="IPR036361">
    <property type="entry name" value="SAP_dom_sf"/>
</dbReference>
<dbReference type="InterPro" id="IPR043451">
    <property type="entry name" value="Myocardin-like"/>
</dbReference>
<dbReference type="PANTHER" id="PTHR22793">
    <property type="entry name" value="MYOCARDIN-RELATED TRANSCRIPTION FACTOR-RELATED"/>
    <property type="match status" value="1"/>
</dbReference>
<feature type="compositionally biased region" description="Basic and acidic residues" evidence="8">
    <location>
        <begin position="602"/>
        <end position="612"/>
    </location>
</feature>
<dbReference type="OrthoDB" id="197676at2759"/>
<evidence type="ECO:0000256" key="5">
    <source>
        <dbReference type="ARBA" id="ARBA00023163"/>
    </source>
</evidence>
<feature type="compositionally biased region" description="Low complexity" evidence="8">
    <location>
        <begin position="323"/>
        <end position="344"/>
    </location>
</feature>
<evidence type="ECO:0000256" key="3">
    <source>
        <dbReference type="ARBA" id="ARBA00023015"/>
    </source>
</evidence>
<evidence type="ECO:0000256" key="4">
    <source>
        <dbReference type="ARBA" id="ARBA00023054"/>
    </source>
</evidence>
<evidence type="ECO:0000256" key="7">
    <source>
        <dbReference type="PROSITE-ProRule" id="PRU00401"/>
    </source>
</evidence>
<feature type="compositionally biased region" description="Low complexity" evidence="8">
    <location>
        <begin position="1004"/>
        <end position="1027"/>
    </location>
</feature>
<feature type="compositionally biased region" description="Low complexity" evidence="8">
    <location>
        <begin position="306"/>
        <end position="316"/>
    </location>
</feature>
<evidence type="ECO:0000259" key="9">
    <source>
        <dbReference type="PROSITE" id="PS50800"/>
    </source>
</evidence>
<keyword evidence="11" id="KW-1185">Reference proteome</keyword>
<dbReference type="PANTHER" id="PTHR22793:SF12">
    <property type="entry name" value="MYOCARDIN-RELATED TRANSCRIPTION FACTOR, ISOFORM H"/>
    <property type="match status" value="1"/>
</dbReference>
<feature type="compositionally biased region" description="Low complexity" evidence="8">
    <location>
        <begin position="635"/>
        <end position="649"/>
    </location>
</feature>
<dbReference type="Gene3D" id="1.10.720.30">
    <property type="entry name" value="SAP domain"/>
    <property type="match status" value="1"/>
</dbReference>
<reference evidence="10 11" key="1">
    <citation type="journal article" date="2016" name="Nat. Commun.">
        <title>Extremotolerant tardigrade genome and improved radiotolerance of human cultured cells by tardigrade-unique protein.</title>
        <authorList>
            <person name="Hashimoto T."/>
            <person name="Horikawa D.D."/>
            <person name="Saito Y."/>
            <person name="Kuwahara H."/>
            <person name="Kozuka-Hata H."/>
            <person name="Shin-I T."/>
            <person name="Minakuchi Y."/>
            <person name="Ohishi K."/>
            <person name="Motoyama A."/>
            <person name="Aizu T."/>
            <person name="Enomoto A."/>
            <person name="Kondo K."/>
            <person name="Tanaka S."/>
            <person name="Hara Y."/>
            <person name="Koshikawa S."/>
            <person name="Sagara H."/>
            <person name="Miura T."/>
            <person name="Yokobori S."/>
            <person name="Miyagawa K."/>
            <person name="Suzuki Y."/>
            <person name="Kubo T."/>
            <person name="Oyama M."/>
            <person name="Kohara Y."/>
            <person name="Fujiyama A."/>
            <person name="Arakawa K."/>
            <person name="Katayama T."/>
            <person name="Toyoda A."/>
            <person name="Kunieda T."/>
        </authorList>
    </citation>
    <scope>NUCLEOTIDE SEQUENCE [LARGE SCALE GENOMIC DNA]</scope>
    <source>
        <strain evidence="10 11">YOKOZUNA-1</strain>
    </source>
</reference>
<dbReference type="PROSITE" id="PS50800">
    <property type="entry name" value="SAP"/>
    <property type="match status" value="1"/>
</dbReference>
<evidence type="ECO:0000256" key="2">
    <source>
        <dbReference type="ARBA" id="ARBA00022737"/>
    </source>
</evidence>
<feature type="domain" description="SAP" evidence="9">
    <location>
        <begin position="564"/>
        <end position="598"/>
    </location>
</feature>
<name>A0A1D1UX20_RAMVA</name>
<keyword evidence="5" id="KW-0804">Transcription</keyword>
<evidence type="ECO:0000256" key="8">
    <source>
        <dbReference type="SAM" id="MobiDB-lite"/>
    </source>
</evidence>
<feature type="repeat" description="RPEL" evidence="7">
    <location>
        <begin position="157"/>
        <end position="182"/>
    </location>
</feature>
<dbReference type="STRING" id="947166.A0A1D1UX20"/>
<dbReference type="Gene3D" id="6.10.140.2040">
    <property type="match status" value="1"/>
</dbReference>
<dbReference type="InterPro" id="IPR003034">
    <property type="entry name" value="SAP_dom"/>
</dbReference>
<evidence type="ECO:0000313" key="10">
    <source>
        <dbReference type="EMBL" id="GAU94186.1"/>
    </source>
</evidence>
<comment type="subcellular location">
    <subcellularLocation>
        <location evidence="1">Nucleus</location>
    </subcellularLocation>
</comment>
<evidence type="ECO:0000313" key="11">
    <source>
        <dbReference type="Proteomes" id="UP000186922"/>
    </source>
</evidence>
<feature type="repeat" description="RPEL" evidence="7">
    <location>
        <begin position="113"/>
        <end position="138"/>
    </location>
</feature>
<sequence length="1247" mass="134612">MGEEMDERSMELQPHTSGVQSDNVDAKEDAAEGPGHAGQTAGSPSVPQGSPQYSVDETSLQQQRDKNKLSLKVKLMQRRPVNQLVDQGIMPPPKTPQAHFEQRRHLERARTGDILKTKIEKRPDRQALVQQHILEDTKIAPSLHERQRKLKRAKLADYLNDKIAHRPGPLELVQGNILKLPTVPSNRDGSRKTSTTSTDGGNGHSEASSSGLGGEPACSAGNETEYSTEEDVSSTASSPTGALSNLKDLQVASPASVGTSASTSASLESIVPSPASSVSSLPGQAAQGTSQASDRRRANSLVQVDSSCASAASPAAQGYPGTSSLGALSSLPPSQGPSSSSSASNLRRSKKCRVKMPVLQKTRTIKFHEYKGPTVTPSKNNTSQVPSQSKNNPGEQLALVPPSLPATPDNNPSLHSTSYENNLRQQQMFLKMQLESQYRSERRQARLQAMNNHANSTTNDTAQSATNSTDPPKPSPTVTHMTLTFPAQTQSQAGTSCNVTLGSLTSVLPSSPVLRPVVTSSIPPPPPVPLVVHTTLVPPPAPKKTEEVSLKVEVKTEEKPAFKPEDMKVNDLKVELKKRNLPVSGSKTHLLERLRNYLNANPDDKFTFEPKKSPATSTAESPVEVKSESDVAFPSSSSEIVSSASSSEPETSKEPQAAPQPQLSFLQLDPLQQQQATAIALQTLALAAKGVHQNGTVPHIQNLHIQMDVDPQHQQPPRSVAQPTVLNALPTIFLTTQPTTATNGTVQGLTFQSTPIQTNSMPYIITMNGLNSTLNLVNGFNGSINGLVQVSSNENLSKPPPVPRSPPTQNADSPQTSMQKLQQFLQQKMKHEDKSNGFSDGSNSPSFSLQQQPSQMNQGMSNGSGLDSSMMMDEDTNMSGYQNTYQQLQQQSNVEEDGSITMNEVKKEEINVSPANYTHRSSFSLAIGGGVKSEAIDDVLEILIRNGELPASAAQDAIPKSEILQHNKPLPSISSGAFHERRLYNHSLSSSPYQTDEPMPQNPSPSISSRHNSSCGPLPPISSISPSANHGSPVSCLNTSGDSNDTLSLQSQLAMYNDYLNQSQTITTSPISLADSHEMDQDHNMWNNPSQQIDYSQTMPNSNINNNLWTEQITQNNDMTDADLSNWLDNLMQNNTFGQDVMPALGNDSFQQCFATNEQDGFHLRNNGQNGFLQPDLYQSMDVSDTFFSAASQLDPHMFEMLLDDFHESSGMTGANGGNGGFLPSFASLNGQNGSSYLYCSEPEQML</sequence>
<feature type="region of interest" description="Disordered" evidence="8">
    <location>
        <begin position="601"/>
        <end position="659"/>
    </location>
</feature>
<evidence type="ECO:0000256" key="6">
    <source>
        <dbReference type="ARBA" id="ARBA00023242"/>
    </source>
</evidence>
<dbReference type="Gene3D" id="6.10.150.10">
    <property type="match status" value="1"/>
</dbReference>
<dbReference type="SMART" id="SM00707">
    <property type="entry name" value="RPEL"/>
    <property type="match status" value="3"/>
</dbReference>
<feature type="compositionally biased region" description="Polar residues" evidence="8">
    <location>
        <begin position="408"/>
        <end position="417"/>
    </location>
</feature>
<feature type="region of interest" description="Disordered" evidence="8">
    <location>
        <begin position="180"/>
        <end position="241"/>
    </location>
</feature>
<protein>
    <recommendedName>
        <fullName evidence="9">SAP domain-containing protein</fullName>
    </recommendedName>
</protein>
<keyword evidence="3" id="KW-0805">Transcription regulation</keyword>
<dbReference type="GO" id="GO:0005634">
    <property type="term" value="C:nucleus"/>
    <property type="evidence" value="ECO:0007669"/>
    <property type="project" value="UniProtKB-SubCell"/>
</dbReference>
<feature type="compositionally biased region" description="Polar residues" evidence="8">
    <location>
        <begin position="1028"/>
        <end position="1039"/>
    </location>
</feature>
<feature type="compositionally biased region" description="Polar residues" evidence="8">
    <location>
        <begin position="183"/>
        <end position="210"/>
    </location>
</feature>
<dbReference type="Pfam" id="PF02755">
    <property type="entry name" value="RPEL"/>
    <property type="match status" value="2"/>
</dbReference>
<keyword evidence="4" id="KW-0175">Coiled coil</keyword>
<feature type="compositionally biased region" description="Polar residues" evidence="8">
    <location>
        <begin position="856"/>
        <end position="867"/>
    </location>
</feature>
<feature type="compositionally biased region" description="Low complexity" evidence="8">
    <location>
        <begin position="818"/>
        <end position="827"/>
    </location>
</feature>
<feature type="compositionally biased region" description="Polar residues" evidence="8">
    <location>
        <begin position="375"/>
        <end position="394"/>
    </location>
</feature>
<comment type="caution">
    <text evidence="10">The sequence shown here is derived from an EMBL/GenBank/DDBJ whole genome shotgun (WGS) entry which is preliminary data.</text>
</comment>
<gene>
    <name evidence="10" type="primary">RvY_06010-1</name>
    <name evidence="10" type="synonym">RvY_06010.1</name>
    <name evidence="10" type="ORF">RvY_06010</name>
</gene>
<proteinExistence type="predicted"/>
<keyword evidence="2" id="KW-0677">Repeat</keyword>
<dbReference type="SMART" id="SM00513">
    <property type="entry name" value="SAP"/>
    <property type="match status" value="1"/>
</dbReference>
<feature type="region of interest" description="Disordered" evidence="8">
    <location>
        <begin position="791"/>
        <end position="871"/>
    </location>
</feature>
<organism evidence="10 11">
    <name type="scientific">Ramazzottius varieornatus</name>
    <name type="common">Water bear</name>
    <name type="synonym">Tardigrade</name>
    <dbReference type="NCBI Taxonomy" id="947166"/>
    <lineage>
        <taxon>Eukaryota</taxon>
        <taxon>Metazoa</taxon>
        <taxon>Ecdysozoa</taxon>
        <taxon>Tardigrada</taxon>
        <taxon>Eutardigrada</taxon>
        <taxon>Parachela</taxon>
        <taxon>Hypsibioidea</taxon>
        <taxon>Ramazzottiidae</taxon>
        <taxon>Ramazzottius</taxon>
    </lineage>
</organism>
<dbReference type="PROSITE" id="PS51073">
    <property type="entry name" value="RPEL"/>
    <property type="match status" value="2"/>
</dbReference>
<dbReference type="SUPFAM" id="SSF68906">
    <property type="entry name" value="SAP domain"/>
    <property type="match status" value="1"/>
</dbReference>
<feature type="compositionally biased region" description="Low complexity" evidence="8">
    <location>
        <begin position="842"/>
        <end position="855"/>
    </location>
</feature>